<dbReference type="Proteomes" id="UP000663981">
    <property type="component" value="Unassembled WGS sequence"/>
</dbReference>
<protein>
    <submittedName>
        <fullName evidence="1">Uncharacterized protein</fullName>
    </submittedName>
</protein>
<organism evidence="1 2">
    <name type="scientific">Metabacillus bambusae</name>
    <dbReference type="NCBI Taxonomy" id="2795218"/>
    <lineage>
        <taxon>Bacteria</taxon>
        <taxon>Bacillati</taxon>
        <taxon>Bacillota</taxon>
        <taxon>Bacilli</taxon>
        <taxon>Bacillales</taxon>
        <taxon>Bacillaceae</taxon>
        <taxon>Metabacillus</taxon>
    </lineage>
</organism>
<name>A0ABS3N725_9BACI</name>
<evidence type="ECO:0000313" key="2">
    <source>
        <dbReference type="Proteomes" id="UP000663981"/>
    </source>
</evidence>
<dbReference type="EMBL" id="JAGDEL010000018">
    <property type="protein sequence ID" value="MBO1514008.1"/>
    <property type="molecule type" value="Genomic_DNA"/>
</dbReference>
<sequence>MEKKSVLSDFVKGDRFELNSYLTYLFEKFNADDKDHSKDSLIKRCIN</sequence>
<proteinExistence type="predicted"/>
<gene>
    <name evidence="1" type="ORF">I7822_20515</name>
</gene>
<keyword evidence="2" id="KW-1185">Reference proteome</keyword>
<dbReference type="RefSeq" id="WP_207980936.1">
    <property type="nucleotide sequence ID" value="NZ_JAGDEL010000018.1"/>
</dbReference>
<evidence type="ECO:0000313" key="1">
    <source>
        <dbReference type="EMBL" id="MBO1514008.1"/>
    </source>
</evidence>
<reference evidence="1 2" key="1">
    <citation type="submission" date="2021-03" db="EMBL/GenBank/DDBJ databases">
        <title>Whole genome sequence of Metabacillus bambusae BG109.</title>
        <authorList>
            <person name="Jeong J.W."/>
        </authorList>
    </citation>
    <scope>NUCLEOTIDE SEQUENCE [LARGE SCALE GENOMIC DNA]</scope>
    <source>
        <strain evidence="1 2">BG109</strain>
    </source>
</reference>
<comment type="caution">
    <text evidence="1">The sequence shown here is derived from an EMBL/GenBank/DDBJ whole genome shotgun (WGS) entry which is preliminary data.</text>
</comment>
<accession>A0ABS3N725</accession>